<evidence type="ECO:0000313" key="3">
    <source>
        <dbReference type="Proteomes" id="UP000261905"/>
    </source>
</evidence>
<dbReference type="Pfam" id="PF08445">
    <property type="entry name" value="FR47"/>
    <property type="match status" value="1"/>
</dbReference>
<dbReference type="GO" id="GO:0016747">
    <property type="term" value="F:acyltransferase activity, transferring groups other than amino-acyl groups"/>
    <property type="evidence" value="ECO:0007669"/>
    <property type="project" value="InterPro"/>
</dbReference>
<dbReference type="Proteomes" id="UP000261905">
    <property type="component" value="Unassembled WGS sequence"/>
</dbReference>
<evidence type="ECO:0000259" key="1">
    <source>
        <dbReference type="PROSITE" id="PS51186"/>
    </source>
</evidence>
<dbReference type="AlphaFoldDB" id="A0A371PLA6"/>
<keyword evidence="2" id="KW-0808">Transferase</keyword>
<gene>
    <name evidence="2" type="ORF">DX130_08255</name>
</gene>
<evidence type="ECO:0000313" key="2">
    <source>
        <dbReference type="EMBL" id="REK76990.1"/>
    </source>
</evidence>
<keyword evidence="3" id="KW-1185">Reference proteome</keyword>
<organism evidence="2 3">
    <name type="scientific">Paenibacillus paeoniae</name>
    <dbReference type="NCBI Taxonomy" id="2292705"/>
    <lineage>
        <taxon>Bacteria</taxon>
        <taxon>Bacillati</taxon>
        <taxon>Bacillota</taxon>
        <taxon>Bacilli</taxon>
        <taxon>Bacillales</taxon>
        <taxon>Paenibacillaceae</taxon>
        <taxon>Paenibacillus</taxon>
    </lineage>
</organism>
<dbReference type="InterPro" id="IPR000182">
    <property type="entry name" value="GNAT_dom"/>
</dbReference>
<sequence length="284" mass="31561">MELFEQAGENWGKRLMFIDLLPEDLVRPHPSFLRDEAANQLFHVITQGDCAHRWKSEDGRMMFAQSVDYKGWLWLSKELNAKDRTERIAALCNKLVKDRLPGILSDPDTAEQFCSTYAALCGVSYRAEMNMEAYTCASVRPVIGVPGQIRPAGSQDVPIIAVFLAGFSEDAYGHPVTTESQLPVAERLIAAGNLSLWLHGDTPVSMANIAHRSPRHARINSVYTPGEHRKKGFASAIVGELTSQILKEGLTAMLYADLSNPHANGVYRSLGYQERGKIADIRIY</sequence>
<accession>A0A371PLA6</accession>
<dbReference type="Gene3D" id="3.40.630.30">
    <property type="match status" value="1"/>
</dbReference>
<dbReference type="SUPFAM" id="SSF55729">
    <property type="entry name" value="Acyl-CoA N-acyltransferases (Nat)"/>
    <property type="match status" value="1"/>
</dbReference>
<reference evidence="2 3" key="1">
    <citation type="submission" date="2018-08" db="EMBL/GenBank/DDBJ databases">
        <title>Paenibacillus sp. M4BSY-1, whole genome shotgun sequence.</title>
        <authorList>
            <person name="Tuo L."/>
        </authorList>
    </citation>
    <scope>NUCLEOTIDE SEQUENCE [LARGE SCALE GENOMIC DNA]</scope>
    <source>
        <strain evidence="2 3">M4BSY-1</strain>
    </source>
</reference>
<dbReference type="PROSITE" id="PS51186">
    <property type="entry name" value="GNAT"/>
    <property type="match status" value="1"/>
</dbReference>
<protein>
    <submittedName>
        <fullName evidence="2">GNAT family N-acetyltransferase</fullName>
    </submittedName>
</protein>
<proteinExistence type="predicted"/>
<dbReference type="OrthoDB" id="3174529at2"/>
<comment type="caution">
    <text evidence="2">The sequence shown here is derived from an EMBL/GenBank/DDBJ whole genome shotgun (WGS) entry which is preliminary data.</text>
</comment>
<feature type="domain" description="N-acetyltransferase" evidence="1">
    <location>
        <begin position="147"/>
        <end position="284"/>
    </location>
</feature>
<dbReference type="InterPro" id="IPR016181">
    <property type="entry name" value="Acyl_CoA_acyltransferase"/>
</dbReference>
<name>A0A371PLA6_9BACL</name>
<dbReference type="InterPro" id="IPR013653">
    <property type="entry name" value="GCN5-like_dom"/>
</dbReference>
<dbReference type="EMBL" id="QUBQ01000001">
    <property type="protein sequence ID" value="REK76990.1"/>
    <property type="molecule type" value="Genomic_DNA"/>
</dbReference>